<accession>L8WNV0</accession>
<dbReference type="Proteomes" id="UP000011668">
    <property type="component" value="Unassembled WGS sequence"/>
</dbReference>
<reference evidence="1 2" key="1">
    <citation type="journal article" date="2013" name="Nat. Commun.">
        <title>The evolution and pathogenic mechanisms of the rice sheath blight pathogen.</title>
        <authorList>
            <person name="Zheng A."/>
            <person name="Lin R."/>
            <person name="Xu L."/>
            <person name="Qin P."/>
            <person name="Tang C."/>
            <person name="Ai P."/>
            <person name="Zhang D."/>
            <person name="Liu Y."/>
            <person name="Sun Z."/>
            <person name="Feng H."/>
            <person name="Wang Y."/>
            <person name="Chen Y."/>
            <person name="Liang X."/>
            <person name="Fu R."/>
            <person name="Li Q."/>
            <person name="Zhang J."/>
            <person name="Yu X."/>
            <person name="Xie Z."/>
            <person name="Ding L."/>
            <person name="Guan P."/>
            <person name="Tang J."/>
            <person name="Liang Y."/>
            <person name="Wang S."/>
            <person name="Deng Q."/>
            <person name="Li S."/>
            <person name="Zhu J."/>
            <person name="Wang L."/>
            <person name="Liu H."/>
            <person name="Li P."/>
        </authorList>
    </citation>
    <scope>NUCLEOTIDE SEQUENCE [LARGE SCALE GENOMIC DNA]</scope>
    <source>
        <strain evidence="2">AG-1 IA</strain>
    </source>
</reference>
<comment type="caution">
    <text evidence="1">The sequence shown here is derived from an EMBL/GenBank/DDBJ whole genome shotgun (WGS) entry which is preliminary data.</text>
</comment>
<evidence type="ECO:0000313" key="2">
    <source>
        <dbReference type="Proteomes" id="UP000011668"/>
    </source>
</evidence>
<protein>
    <submittedName>
        <fullName evidence="1">Uncharacterized protein</fullName>
    </submittedName>
</protein>
<gene>
    <name evidence="1" type="ORF">AG1IA_06154</name>
</gene>
<sequence>MASTGVEGALVASAGIDALPLRARSILARCFSFSFSRARTTASMRFEAVFASATREGSPSWIVFEVLGCEPGFADGAKEMGLTSRVLFAPNLRGFVHPGPWVLSPGGSIGNLATSILGSLLSTTHSVLGQMPKE</sequence>
<name>L8WNV0_THACA</name>
<keyword evidence="2" id="KW-1185">Reference proteome</keyword>
<dbReference type="AlphaFoldDB" id="L8WNV0"/>
<proteinExistence type="predicted"/>
<dbReference type="EMBL" id="AFRT01001608">
    <property type="protein sequence ID" value="ELU39816.1"/>
    <property type="molecule type" value="Genomic_DNA"/>
</dbReference>
<evidence type="ECO:0000313" key="1">
    <source>
        <dbReference type="EMBL" id="ELU39816.1"/>
    </source>
</evidence>
<dbReference type="HOGENOM" id="CLU_1897619_0_0_1"/>
<organism evidence="1 2">
    <name type="scientific">Thanatephorus cucumeris (strain AG1-IA)</name>
    <name type="common">Rice sheath blight fungus</name>
    <name type="synonym">Rhizoctonia solani</name>
    <dbReference type="NCBI Taxonomy" id="983506"/>
    <lineage>
        <taxon>Eukaryota</taxon>
        <taxon>Fungi</taxon>
        <taxon>Dikarya</taxon>
        <taxon>Basidiomycota</taxon>
        <taxon>Agaricomycotina</taxon>
        <taxon>Agaricomycetes</taxon>
        <taxon>Cantharellales</taxon>
        <taxon>Ceratobasidiaceae</taxon>
        <taxon>Rhizoctonia</taxon>
        <taxon>Rhizoctonia solani AG-1</taxon>
    </lineage>
</organism>